<evidence type="ECO:0000313" key="2">
    <source>
        <dbReference type="EMBL" id="GAA0454575.1"/>
    </source>
</evidence>
<reference evidence="3" key="1">
    <citation type="journal article" date="2019" name="Int. J. Syst. Evol. Microbiol.">
        <title>The Global Catalogue of Microorganisms (GCM) 10K type strain sequencing project: providing services to taxonomists for standard genome sequencing and annotation.</title>
        <authorList>
            <consortium name="The Broad Institute Genomics Platform"/>
            <consortium name="The Broad Institute Genome Sequencing Center for Infectious Disease"/>
            <person name="Wu L."/>
            <person name="Ma J."/>
        </authorList>
    </citation>
    <scope>NUCLEOTIDE SEQUENCE [LARGE SCALE GENOMIC DNA]</scope>
    <source>
        <strain evidence="3">JCM 4805</strain>
    </source>
</reference>
<comment type="caution">
    <text evidence="2">The sequence shown here is derived from an EMBL/GenBank/DDBJ whole genome shotgun (WGS) entry which is preliminary data.</text>
</comment>
<keyword evidence="3" id="KW-1185">Reference proteome</keyword>
<evidence type="ECO:0000256" key="1">
    <source>
        <dbReference type="SAM" id="MobiDB-lite"/>
    </source>
</evidence>
<accession>A0ABP3JKZ9</accession>
<organism evidence="2 3">
    <name type="scientific">Streptomyces olivaceiscleroticus</name>
    <dbReference type="NCBI Taxonomy" id="68245"/>
    <lineage>
        <taxon>Bacteria</taxon>
        <taxon>Bacillati</taxon>
        <taxon>Actinomycetota</taxon>
        <taxon>Actinomycetes</taxon>
        <taxon>Kitasatosporales</taxon>
        <taxon>Streptomycetaceae</taxon>
        <taxon>Streptomyces</taxon>
    </lineage>
</organism>
<evidence type="ECO:0000313" key="3">
    <source>
        <dbReference type="Proteomes" id="UP001500909"/>
    </source>
</evidence>
<name>A0ABP3JKZ9_9ACTN</name>
<proteinExistence type="predicted"/>
<feature type="region of interest" description="Disordered" evidence="1">
    <location>
        <begin position="129"/>
        <end position="162"/>
    </location>
</feature>
<protein>
    <recommendedName>
        <fullName evidence="4">XRE family transcriptional regulator</fullName>
    </recommendedName>
</protein>
<sequence>MPRALLMPTEAELPSGPHRRFLEELHLYFREAGRPEIPRILSAAEAAIEDPESRVSLKISRETVRRILKGKTLSTWKRVETLFDVLCYMSGRDPEKDRWAETEDPVQSHRSYVRELWTVAADGVEISGHVPLPAQRNSSHAAQSSAQWHESPNGGYPEEPPF</sequence>
<evidence type="ECO:0008006" key="4">
    <source>
        <dbReference type="Google" id="ProtNLM"/>
    </source>
</evidence>
<dbReference type="EMBL" id="BAAABY010000011">
    <property type="protein sequence ID" value="GAA0454575.1"/>
    <property type="molecule type" value="Genomic_DNA"/>
</dbReference>
<dbReference type="Proteomes" id="UP001500909">
    <property type="component" value="Unassembled WGS sequence"/>
</dbReference>
<feature type="compositionally biased region" description="Low complexity" evidence="1">
    <location>
        <begin position="134"/>
        <end position="147"/>
    </location>
</feature>
<gene>
    <name evidence="2" type="ORF">GCM10010361_18330</name>
</gene>